<dbReference type="Proteomes" id="UP000623090">
    <property type="component" value="Unassembled WGS sequence"/>
</dbReference>
<keyword evidence="1" id="KW-0472">Membrane</keyword>
<organism evidence="2 3">
    <name type="scientific">Komagataeibacter melomenusus</name>
    <dbReference type="NCBI Taxonomy" id="2766578"/>
    <lineage>
        <taxon>Bacteria</taxon>
        <taxon>Pseudomonadati</taxon>
        <taxon>Pseudomonadota</taxon>
        <taxon>Alphaproteobacteria</taxon>
        <taxon>Acetobacterales</taxon>
        <taxon>Acetobacteraceae</taxon>
        <taxon>Komagataeibacter</taxon>
    </lineage>
</organism>
<proteinExistence type="predicted"/>
<name>A0ABX2AEN3_9PROT</name>
<keyword evidence="3" id="KW-1185">Reference proteome</keyword>
<gene>
    <name evidence="2" type="ORF">HNW77_10585</name>
</gene>
<reference evidence="2 3" key="1">
    <citation type="journal article" date="2020" name="Microorganisms">
        <title>Description of Komagataeibacter melaceti sp. nov. and Komagataeibacter melomenusus sp. nov. Isolated from Apple Cider Vinegar.</title>
        <authorList>
            <person name="Maric L."/>
            <person name="Cleenwerck I."/>
            <person name="Accetto T."/>
            <person name="Vandamme P."/>
            <person name="Trcek J."/>
        </authorList>
    </citation>
    <scope>NUCLEOTIDE SEQUENCE [LARGE SCALE GENOMIC DNA]</scope>
    <source>
        <strain evidence="2 3">AV436</strain>
    </source>
</reference>
<comment type="caution">
    <text evidence="2">The sequence shown here is derived from an EMBL/GenBank/DDBJ whole genome shotgun (WGS) entry which is preliminary data.</text>
</comment>
<evidence type="ECO:0000256" key="1">
    <source>
        <dbReference type="SAM" id="Phobius"/>
    </source>
</evidence>
<sequence length="53" mass="5798">MSFDGIALTQTVSQPAAQPIPAPARRRYSAASAIFFSLLMALPLWALVAYFLR</sequence>
<evidence type="ECO:0000313" key="2">
    <source>
        <dbReference type="EMBL" id="NPC66833.1"/>
    </source>
</evidence>
<accession>A0ABX2AEN3</accession>
<dbReference type="RefSeq" id="WP_172157469.1">
    <property type="nucleotide sequence ID" value="NZ_JABJWC010000025.1"/>
</dbReference>
<dbReference type="EMBL" id="JABJWC010000025">
    <property type="protein sequence ID" value="NPC66833.1"/>
    <property type="molecule type" value="Genomic_DNA"/>
</dbReference>
<protein>
    <submittedName>
        <fullName evidence="2">Uncharacterized protein</fullName>
    </submittedName>
</protein>
<evidence type="ECO:0000313" key="3">
    <source>
        <dbReference type="Proteomes" id="UP000623090"/>
    </source>
</evidence>
<feature type="transmembrane region" description="Helical" evidence="1">
    <location>
        <begin position="28"/>
        <end position="52"/>
    </location>
</feature>
<keyword evidence="1" id="KW-1133">Transmembrane helix</keyword>
<keyword evidence="1" id="KW-0812">Transmembrane</keyword>